<feature type="region of interest" description="Disordered" evidence="1">
    <location>
        <begin position="61"/>
        <end position="186"/>
    </location>
</feature>
<evidence type="ECO:0000313" key="3">
    <source>
        <dbReference type="Proteomes" id="UP000027920"/>
    </source>
</evidence>
<dbReference type="OrthoDB" id="2135053at2759"/>
<keyword evidence="3" id="KW-1185">Reference proteome</keyword>
<sequence>MALKRPRDDSTAEGMSTKKQKSTGFSVGPANLPDGTYRRKTQKIKKDLIAKAKVKKAYAKVKAQEKEREEEVQHRLANADSSNDAVEPIPASLELHPDRQAMVDASQTRESYSYSSRDPSLDKPYFRVRQPRQSRYQKELELGAQRRAQIESQKKASEARHKDRRAMAKAKRPGKDGKMKLGRQGTALLSRIKRLADQGNI</sequence>
<dbReference type="HOGENOM" id="CLU_076390_0_0_1"/>
<evidence type="ECO:0008006" key="4">
    <source>
        <dbReference type="Google" id="ProtNLM"/>
    </source>
</evidence>
<feature type="compositionally biased region" description="Polar residues" evidence="1">
    <location>
        <begin position="105"/>
        <end position="118"/>
    </location>
</feature>
<feature type="compositionally biased region" description="Basic and acidic residues" evidence="1">
    <location>
        <begin position="62"/>
        <end position="74"/>
    </location>
</feature>
<name>A0A072PDD7_9EURO</name>
<feature type="region of interest" description="Disordered" evidence="1">
    <location>
        <begin position="1"/>
        <end position="39"/>
    </location>
</feature>
<comment type="caution">
    <text evidence="2">The sequence shown here is derived from an EMBL/GenBank/DDBJ whole genome shotgun (WGS) entry which is preliminary data.</text>
</comment>
<dbReference type="Proteomes" id="UP000027920">
    <property type="component" value="Unassembled WGS sequence"/>
</dbReference>
<feature type="compositionally biased region" description="Basic and acidic residues" evidence="1">
    <location>
        <begin position="1"/>
        <end position="10"/>
    </location>
</feature>
<dbReference type="EMBL" id="AMGV01000004">
    <property type="protein sequence ID" value="KEF57757.1"/>
    <property type="molecule type" value="Genomic_DNA"/>
</dbReference>
<evidence type="ECO:0000313" key="2">
    <source>
        <dbReference type="EMBL" id="KEF57757.1"/>
    </source>
</evidence>
<protein>
    <recommendedName>
        <fullName evidence="4">rRNA-processing protein FYV7</fullName>
    </recommendedName>
</protein>
<accession>A0A072PDD7</accession>
<feature type="compositionally biased region" description="Basic residues" evidence="1">
    <location>
        <begin position="162"/>
        <end position="172"/>
    </location>
</feature>
<dbReference type="VEuPathDB" id="FungiDB:A1O9_05677"/>
<feature type="compositionally biased region" description="Basic and acidic residues" evidence="1">
    <location>
        <begin position="148"/>
        <end position="161"/>
    </location>
</feature>
<dbReference type="GeneID" id="25280600"/>
<evidence type="ECO:0000256" key="1">
    <source>
        <dbReference type="SAM" id="MobiDB-lite"/>
    </source>
</evidence>
<dbReference type="PANTHER" id="PTHR41805">
    <property type="entry name" value="EXPRESSED PROTEIN"/>
    <property type="match status" value="1"/>
</dbReference>
<gene>
    <name evidence="2" type="ORF">A1O9_05677</name>
</gene>
<dbReference type="AlphaFoldDB" id="A0A072PDD7"/>
<organism evidence="2 3">
    <name type="scientific">Exophiala aquamarina CBS 119918</name>
    <dbReference type="NCBI Taxonomy" id="1182545"/>
    <lineage>
        <taxon>Eukaryota</taxon>
        <taxon>Fungi</taxon>
        <taxon>Dikarya</taxon>
        <taxon>Ascomycota</taxon>
        <taxon>Pezizomycotina</taxon>
        <taxon>Eurotiomycetes</taxon>
        <taxon>Chaetothyriomycetidae</taxon>
        <taxon>Chaetothyriales</taxon>
        <taxon>Herpotrichiellaceae</taxon>
        <taxon>Exophiala</taxon>
    </lineage>
</organism>
<dbReference type="RefSeq" id="XP_013260347.1">
    <property type="nucleotide sequence ID" value="XM_013404893.1"/>
</dbReference>
<dbReference type="PANTHER" id="PTHR41805:SF1">
    <property type="entry name" value="RRNA-PROCESSING PROTEIN FYV7"/>
    <property type="match status" value="1"/>
</dbReference>
<proteinExistence type="predicted"/>
<reference evidence="2 3" key="1">
    <citation type="submission" date="2013-03" db="EMBL/GenBank/DDBJ databases">
        <title>The Genome Sequence of Exophiala aquamarina CBS 119918.</title>
        <authorList>
            <consortium name="The Broad Institute Genomics Platform"/>
            <person name="Cuomo C."/>
            <person name="de Hoog S."/>
            <person name="Gorbushina A."/>
            <person name="Walker B."/>
            <person name="Young S.K."/>
            <person name="Zeng Q."/>
            <person name="Gargeya S."/>
            <person name="Fitzgerald M."/>
            <person name="Haas B."/>
            <person name="Abouelleil A."/>
            <person name="Allen A.W."/>
            <person name="Alvarado L."/>
            <person name="Arachchi H.M."/>
            <person name="Berlin A.M."/>
            <person name="Chapman S.B."/>
            <person name="Gainer-Dewar J."/>
            <person name="Goldberg J."/>
            <person name="Griggs A."/>
            <person name="Gujja S."/>
            <person name="Hansen M."/>
            <person name="Howarth C."/>
            <person name="Imamovic A."/>
            <person name="Ireland A."/>
            <person name="Larimer J."/>
            <person name="McCowan C."/>
            <person name="Murphy C."/>
            <person name="Pearson M."/>
            <person name="Poon T.W."/>
            <person name="Priest M."/>
            <person name="Roberts A."/>
            <person name="Saif S."/>
            <person name="Shea T."/>
            <person name="Sisk P."/>
            <person name="Sykes S."/>
            <person name="Wortman J."/>
            <person name="Nusbaum C."/>
            <person name="Birren B."/>
        </authorList>
    </citation>
    <scope>NUCLEOTIDE SEQUENCE [LARGE SCALE GENOMIC DNA]</scope>
    <source>
        <strain evidence="2 3">CBS 119918</strain>
    </source>
</reference>